<proteinExistence type="predicted"/>
<protein>
    <recommendedName>
        <fullName evidence="3">Transposase</fullName>
    </recommendedName>
</protein>
<evidence type="ECO:0000313" key="1">
    <source>
        <dbReference type="EMBL" id="TRX01764.1"/>
    </source>
</evidence>
<sequence length="97" mass="10463">MVARVKLVEGETFILHIEIQNDNGAQMPVRMQALADVESKIASAVEKGMERGMEKGMDKAARAIALNLIKAGTSIDIIAHATGLSESEIEQLRMTAV</sequence>
<accession>A0ABY3CJA0</accession>
<dbReference type="EMBL" id="RYFG02000018">
    <property type="protein sequence ID" value="TRX01764.1"/>
    <property type="molecule type" value="Genomic_DNA"/>
</dbReference>
<evidence type="ECO:0000313" key="2">
    <source>
        <dbReference type="Proteomes" id="UP000733744"/>
    </source>
</evidence>
<reference evidence="1 2" key="1">
    <citation type="journal article" date="2019" name="Antonie Van Leeuwenhoek">
        <title>Description of 'Ca. Methylobacter oryzae' KRF1, a novel species from the environmentally important Methylobacter clade 2.</title>
        <authorList>
            <person name="Khatri K."/>
            <person name="Mohite J.A."/>
            <person name="Pandit P.S."/>
            <person name="Bahulikar R."/>
            <person name="Rahalkar M.C."/>
        </authorList>
    </citation>
    <scope>NUCLEOTIDE SEQUENCE [LARGE SCALE GENOMIC DNA]</scope>
    <source>
        <strain evidence="1 2">KRF1</strain>
    </source>
</reference>
<dbReference type="RefSeq" id="WP_127028981.1">
    <property type="nucleotide sequence ID" value="NZ_RYFG02000018.1"/>
</dbReference>
<organism evidence="1 2">
    <name type="scientific">Candidatus Methylobacter oryzae</name>
    <dbReference type="NCBI Taxonomy" id="2497749"/>
    <lineage>
        <taxon>Bacteria</taxon>
        <taxon>Pseudomonadati</taxon>
        <taxon>Pseudomonadota</taxon>
        <taxon>Gammaproteobacteria</taxon>
        <taxon>Methylococcales</taxon>
        <taxon>Methylococcaceae</taxon>
        <taxon>Methylobacter</taxon>
    </lineage>
</organism>
<comment type="caution">
    <text evidence="1">The sequence shown here is derived from an EMBL/GenBank/DDBJ whole genome shotgun (WGS) entry which is preliminary data.</text>
</comment>
<dbReference type="Proteomes" id="UP000733744">
    <property type="component" value="Unassembled WGS sequence"/>
</dbReference>
<name>A0ABY3CJA0_9GAMM</name>
<evidence type="ECO:0008006" key="3">
    <source>
        <dbReference type="Google" id="ProtNLM"/>
    </source>
</evidence>
<gene>
    <name evidence="1" type="ORF">EKO24_003250</name>
</gene>
<keyword evidence="2" id="KW-1185">Reference proteome</keyword>